<evidence type="ECO:0000313" key="2">
    <source>
        <dbReference type="Proteomes" id="UP000325395"/>
    </source>
</evidence>
<organism evidence="1 2">
    <name type="scientific">Aspergillus pseudocaelatus</name>
    <dbReference type="NCBI Taxonomy" id="1825620"/>
    <lineage>
        <taxon>Eukaryota</taxon>
        <taxon>Fungi</taxon>
        <taxon>Dikarya</taxon>
        <taxon>Ascomycota</taxon>
        <taxon>Pezizomycotina</taxon>
        <taxon>Eurotiomycetes</taxon>
        <taxon>Eurotiomycetidae</taxon>
        <taxon>Eurotiales</taxon>
        <taxon>Aspergillaceae</taxon>
        <taxon>Aspergillus</taxon>
        <taxon>Aspergillus subgen. Circumdati</taxon>
    </lineage>
</organism>
<reference evidence="1 2" key="1">
    <citation type="submission" date="2019-04" db="EMBL/GenBank/DDBJ databases">
        <authorList>
            <consortium name="DOE Joint Genome Institute"/>
            <person name="Mondo S."/>
            <person name="Kjaerbolling I."/>
            <person name="Vesth T."/>
            <person name="Frisvad J.C."/>
            <person name="Nybo J.L."/>
            <person name="Theobald S."/>
            <person name="Kildgaard S."/>
            <person name="Isbrandt T."/>
            <person name="Kuo A."/>
            <person name="Sato A."/>
            <person name="Lyhne E.K."/>
            <person name="Kogle M.E."/>
            <person name="Wiebenga A."/>
            <person name="Kun R.S."/>
            <person name="Lubbers R.J."/>
            <person name="Makela M.R."/>
            <person name="Barry K."/>
            <person name="Chovatia M."/>
            <person name="Clum A."/>
            <person name="Daum C."/>
            <person name="Haridas S."/>
            <person name="He G."/>
            <person name="LaButti K."/>
            <person name="Lipzen A."/>
            <person name="Riley R."/>
            <person name="Salamov A."/>
            <person name="Simmons B.A."/>
            <person name="Magnuson J.K."/>
            <person name="Henrissat B."/>
            <person name="Mortensen U.H."/>
            <person name="Larsen T.O."/>
            <person name="Devries R.P."/>
            <person name="Grigoriev I.V."/>
            <person name="Machida M."/>
            <person name="Baker S.E."/>
            <person name="Andersen M.R."/>
            <person name="Cantor M.N."/>
            <person name="Hua S.X."/>
        </authorList>
    </citation>
    <scope>NUCLEOTIDE SEQUENCE [LARGE SCALE GENOMIC DNA]</scope>
    <source>
        <strain evidence="1 2">CBS 117616</strain>
    </source>
</reference>
<name>A0ABQ6W502_9EURO</name>
<proteinExistence type="predicted"/>
<protein>
    <submittedName>
        <fullName evidence="1">Uncharacterized protein</fullName>
    </submittedName>
</protein>
<gene>
    <name evidence="1" type="ORF">BDV36DRAFT_301599</name>
</gene>
<dbReference type="EMBL" id="ML735863">
    <property type="protein sequence ID" value="KAE8411693.1"/>
    <property type="molecule type" value="Genomic_DNA"/>
</dbReference>
<accession>A0ABQ6W502</accession>
<dbReference type="Proteomes" id="UP000325395">
    <property type="component" value="Unassembled WGS sequence"/>
</dbReference>
<sequence>MARISIAQAVRYWLTDDLILKAVLLDKDGNERYKFTDYMDQPGVDYTLNSRKIWIHDNRKWGPRLCIKFDLRDSSGQCAVAQGLQMSKYFWNDNGTLRYNKELKEYVPCFLSIGSYPPASASVKKDYKRYEGGDLAAKGVYRAYGDYGDEDESACQEILESIKRRLDEEGLDVSNFEEEDAEW</sequence>
<evidence type="ECO:0000313" key="1">
    <source>
        <dbReference type="EMBL" id="KAE8411693.1"/>
    </source>
</evidence>
<keyword evidence="2" id="KW-1185">Reference proteome</keyword>